<comment type="caution">
    <text evidence="1">The sequence shown here is derived from an EMBL/GenBank/DDBJ whole genome shotgun (WGS) entry which is preliminary data.</text>
</comment>
<sequence>MRSLNYESSSPNKLEFRLIIEKFAQLMKISPNYREFRLIIEASADKKSSTTNRD</sequence>
<keyword evidence="2" id="KW-1185">Reference proteome</keyword>
<proteinExistence type="predicted"/>
<name>A0A511W8K4_9BACI</name>
<evidence type="ECO:0000313" key="2">
    <source>
        <dbReference type="Proteomes" id="UP000321440"/>
    </source>
</evidence>
<dbReference type="AlphaFoldDB" id="A0A511W8K4"/>
<dbReference type="EMBL" id="BJYA01000017">
    <property type="protein sequence ID" value="GEN46678.1"/>
    <property type="molecule type" value="Genomic_DNA"/>
</dbReference>
<protein>
    <submittedName>
        <fullName evidence="1">Uncharacterized protein</fullName>
    </submittedName>
</protein>
<dbReference type="Proteomes" id="UP000321440">
    <property type="component" value="Unassembled WGS sequence"/>
</dbReference>
<reference evidence="1 2" key="1">
    <citation type="submission" date="2019-07" db="EMBL/GenBank/DDBJ databases">
        <title>Whole genome shotgun sequence of Alkalibacillus haloalkaliphilus NBRC 103110.</title>
        <authorList>
            <person name="Hosoyama A."/>
            <person name="Uohara A."/>
            <person name="Ohji S."/>
            <person name="Ichikawa N."/>
        </authorList>
    </citation>
    <scope>NUCLEOTIDE SEQUENCE [LARGE SCALE GENOMIC DNA]</scope>
    <source>
        <strain evidence="1 2">NBRC 103110</strain>
    </source>
</reference>
<gene>
    <name evidence="1" type="ORF">AHA02nite_24540</name>
</gene>
<evidence type="ECO:0000313" key="1">
    <source>
        <dbReference type="EMBL" id="GEN46678.1"/>
    </source>
</evidence>
<accession>A0A511W8K4</accession>
<organism evidence="1 2">
    <name type="scientific">Alkalibacillus haloalkaliphilus</name>
    <dbReference type="NCBI Taxonomy" id="94136"/>
    <lineage>
        <taxon>Bacteria</taxon>
        <taxon>Bacillati</taxon>
        <taxon>Bacillota</taxon>
        <taxon>Bacilli</taxon>
        <taxon>Bacillales</taxon>
        <taxon>Bacillaceae</taxon>
        <taxon>Alkalibacillus</taxon>
    </lineage>
</organism>